<keyword evidence="5" id="KW-0067">ATP-binding</keyword>
<sequence>IPEEHLNEIFEPFFSTKPTSGTGLGLGIVKRLVQLYGGQIAAESKINEGTTFTINFLEGHNG</sequence>
<dbReference type="InterPro" id="IPR004358">
    <property type="entry name" value="Sig_transdc_His_kin-like_C"/>
</dbReference>
<evidence type="ECO:0000259" key="7">
    <source>
        <dbReference type="PROSITE" id="PS50109"/>
    </source>
</evidence>
<dbReference type="EMBL" id="BARS01036336">
    <property type="protein sequence ID" value="GAG14737.1"/>
    <property type="molecule type" value="Genomic_DNA"/>
</dbReference>
<dbReference type="SUPFAM" id="SSF55874">
    <property type="entry name" value="ATPase domain of HSP90 chaperone/DNA topoisomerase II/histidine kinase"/>
    <property type="match status" value="1"/>
</dbReference>
<dbReference type="GO" id="GO:0000160">
    <property type="term" value="P:phosphorelay signal transduction system"/>
    <property type="evidence" value="ECO:0007669"/>
    <property type="project" value="UniProtKB-KW"/>
</dbReference>
<dbReference type="PRINTS" id="PR00344">
    <property type="entry name" value="BCTRLSENSOR"/>
</dbReference>
<evidence type="ECO:0000256" key="2">
    <source>
        <dbReference type="ARBA" id="ARBA00022679"/>
    </source>
</evidence>
<evidence type="ECO:0000256" key="6">
    <source>
        <dbReference type="ARBA" id="ARBA00023012"/>
    </source>
</evidence>
<keyword evidence="3" id="KW-0547">Nucleotide-binding</keyword>
<gene>
    <name evidence="8" type="ORF">S01H1_55870</name>
</gene>
<keyword evidence="6" id="KW-0902">Two-component regulatory system</keyword>
<dbReference type="InterPro" id="IPR036890">
    <property type="entry name" value="HATPase_C_sf"/>
</dbReference>
<keyword evidence="4" id="KW-0418">Kinase</keyword>
<proteinExistence type="predicted"/>
<evidence type="ECO:0000256" key="3">
    <source>
        <dbReference type="ARBA" id="ARBA00022741"/>
    </source>
</evidence>
<dbReference type="GO" id="GO:0005524">
    <property type="term" value="F:ATP binding"/>
    <property type="evidence" value="ECO:0007669"/>
    <property type="project" value="UniProtKB-KW"/>
</dbReference>
<protein>
    <recommendedName>
        <fullName evidence="7">Histidine kinase domain-containing protein</fullName>
    </recommendedName>
</protein>
<evidence type="ECO:0000313" key="8">
    <source>
        <dbReference type="EMBL" id="GAG14737.1"/>
    </source>
</evidence>
<evidence type="ECO:0000256" key="5">
    <source>
        <dbReference type="ARBA" id="ARBA00022840"/>
    </source>
</evidence>
<evidence type="ECO:0000256" key="1">
    <source>
        <dbReference type="ARBA" id="ARBA00022553"/>
    </source>
</evidence>
<keyword evidence="1" id="KW-0597">Phosphoprotein</keyword>
<dbReference type="PROSITE" id="PS50109">
    <property type="entry name" value="HIS_KIN"/>
    <property type="match status" value="1"/>
</dbReference>
<feature type="non-terminal residue" evidence="8">
    <location>
        <position position="1"/>
    </location>
</feature>
<reference evidence="8" key="1">
    <citation type="journal article" date="2014" name="Front. Microbiol.">
        <title>High frequency of phylogenetically diverse reductive dehalogenase-homologous genes in deep subseafloor sedimentary metagenomes.</title>
        <authorList>
            <person name="Kawai M."/>
            <person name="Futagami T."/>
            <person name="Toyoda A."/>
            <person name="Takaki Y."/>
            <person name="Nishi S."/>
            <person name="Hori S."/>
            <person name="Arai W."/>
            <person name="Tsubouchi T."/>
            <person name="Morono Y."/>
            <person name="Uchiyama I."/>
            <person name="Ito T."/>
            <person name="Fujiyama A."/>
            <person name="Inagaki F."/>
            <person name="Takami H."/>
        </authorList>
    </citation>
    <scope>NUCLEOTIDE SEQUENCE</scope>
    <source>
        <strain evidence="8">Expedition CK06-06</strain>
    </source>
</reference>
<evidence type="ECO:0000256" key="4">
    <source>
        <dbReference type="ARBA" id="ARBA00022777"/>
    </source>
</evidence>
<keyword evidence="2" id="KW-0808">Transferase</keyword>
<dbReference type="PANTHER" id="PTHR43065:SF10">
    <property type="entry name" value="PEROXIDE STRESS-ACTIVATED HISTIDINE KINASE MAK3"/>
    <property type="match status" value="1"/>
</dbReference>
<dbReference type="InterPro" id="IPR003594">
    <property type="entry name" value="HATPase_dom"/>
</dbReference>
<dbReference type="PANTHER" id="PTHR43065">
    <property type="entry name" value="SENSOR HISTIDINE KINASE"/>
    <property type="match status" value="1"/>
</dbReference>
<comment type="caution">
    <text evidence="8">The sequence shown here is derived from an EMBL/GenBank/DDBJ whole genome shotgun (WGS) entry which is preliminary data.</text>
</comment>
<dbReference type="Pfam" id="PF02518">
    <property type="entry name" value="HATPase_c"/>
    <property type="match status" value="1"/>
</dbReference>
<accession>X0VUB7</accession>
<dbReference type="InterPro" id="IPR005467">
    <property type="entry name" value="His_kinase_dom"/>
</dbReference>
<dbReference type="GO" id="GO:0016301">
    <property type="term" value="F:kinase activity"/>
    <property type="evidence" value="ECO:0007669"/>
    <property type="project" value="UniProtKB-KW"/>
</dbReference>
<organism evidence="8">
    <name type="scientific">marine sediment metagenome</name>
    <dbReference type="NCBI Taxonomy" id="412755"/>
    <lineage>
        <taxon>unclassified sequences</taxon>
        <taxon>metagenomes</taxon>
        <taxon>ecological metagenomes</taxon>
    </lineage>
</organism>
<feature type="domain" description="Histidine kinase" evidence="7">
    <location>
        <begin position="1"/>
        <end position="60"/>
    </location>
</feature>
<name>X0VUB7_9ZZZZ</name>
<dbReference type="Gene3D" id="3.30.565.10">
    <property type="entry name" value="Histidine kinase-like ATPase, C-terminal domain"/>
    <property type="match status" value="1"/>
</dbReference>
<dbReference type="AlphaFoldDB" id="X0VUB7"/>